<keyword evidence="9" id="KW-1185">Reference proteome</keyword>
<sequence>MAAVEVEGLRKTYGDVVAVDRIDLEIAEGEVLAILGPNGAGKTTTVEILEGYRTPDAGRVRVLGADPQTGGRAWRERIGIVLQEAGFEELFTPRELIRLHAGWYPHPRAVDEVIEMVGLEDKADARVRTLSGGQRRRLDLALGIVGSPELLFLDEPTTGFDPSARRRAWELVDRLRDTGATILLTTHYLDEAQHLADRLVVVDHGRVVAQGTAEQLAATAGMGAVISFRLPDGIEVADLPDLGDPVRAVGAVAEVRTVHATADVARLAGWAVERGVELADLTLTRPSLEQVYLDLVGAEGLAEEPVAAEPGVM</sequence>
<dbReference type="InterPro" id="IPR003593">
    <property type="entry name" value="AAA+_ATPase"/>
</dbReference>
<dbReference type="PROSITE" id="PS00211">
    <property type="entry name" value="ABC_TRANSPORTER_1"/>
    <property type="match status" value="1"/>
</dbReference>
<evidence type="ECO:0000313" key="9">
    <source>
        <dbReference type="Proteomes" id="UP001232536"/>
    </source>
</evidence>
<evidence type="ECO:0000256" key="3">
    <source>
        <dbReference type="ARBA" id="ARBA00022448"/>
    </source>
</evidence>
<dbReference type="GO" id="GO:0005524">
    <property type="term" value="F:ATP binding"/>
    <property type="evidence" value="ECO:0007669"/>
    <property type="project" value="UniProtKB-KW"/>
</dbReference>
<evidence type="ECO:0000256" key="2">
    <source>
        <dbReference type="ARBA" id="ARBA00005417"/>
    </source>
</evidence>
<dbReference type="InterPro" id="IPR027417">
    <property type="entry name" value="P-loop_NTPase"/>
</dbReference>
<keyword evidence="5 8" id="KW-0067">ATP-binding</keyword>
<evidence type="ECO:0000259" key="7">
    <source>
        <dbReference type="PROSITE" id="PS50893"/>
    </source>
</evidence>
<reference evidence="8 9" key="1">
    <citation type="submission" date="2023-07" db="EMBL/GenBank/DDBJ databases">
        <title>Description of novel actinomycetes strains, isolated from tidal flat sediment.</title>
        <authorList>
            <person name="Lu C."/>
        </authorList>
    </citation>
    <scope>NUCLEOTIDE SEQUENCE [LARGE SCALE GENOMIC DNA]</scope>
    <source>
        <strain evidence="8 9">SYSU T00b441</strain>
    </source>
</reference>
<keyword evidence="4" id="KW-0547">Nucleotide-binding</keyword>
<proteinExistence type="inferred from homology"/>
<keyword evidence="6" id="KW-0046">Antibiotic resistance</keyword>
<evidence type="ECO:0000313" key="8">
    <source>
        <dbReference type="EMBL" id="MDO8106351.1"/>
    </source>
</evidence>
<dbReference type="EMBL" id="JAUQYP010000001">
    <property type="protein sequence ID" value="MDO8106351.1"/>
    <property type="molecule type" value="Genomic_DNA"/>
</dbReference>
<dbReference type="PANTHER" id="PTHR42711:SF5">
    <property type="entry name" value="ABC TRANSPORTER ATP-BINDING PROTEIN NATA"/>
    <property type="match status" value="1"/>
</dbReference>
<name>A0ABT9D6B0_9CELL</name>
<dbReference type="CDD" id="cd03263">
    <property type="entry name" value="ABC_subfamily_A"/>
    <property type="match status" value="1"/>
</dbReference>
<dbReference type="RefSeq" id="WP_304600024.1">
    <property type="nucleotide sequence ID" value="NZ_JAUQYP010000001.1"/>
</dbReference>
<dbReference type="PANTHER" id="PTHR42711">
    <property type="entry name" value="ABC TRANSPORTER ATP-BINDING PROTEIN"/>
    <property type="match status" value="1"/>
</dbReference>
<dbReference type="PROSITE" id="PS50893">
    <property type="entry name" value="ABC_TRANSPORTER_2"/>
    <property type="match status" value="1"/>
</dbReference>
<dbReference type="InterPro" id="IPR003439">
    <property type="entry name" value="ABC_transporter-like_ATP-bd"/>
</dbReference>
<dbReference type="SUPFAM" id="SSF52540">
    <property type="entry name" value="P-loop containing nucleoside triphosphate hydrolases"/>
    <property type="match status" value="1"/>
</dbReference>
<evidence type="ECO:0000256" key="4">
    <source>
        <dbReference type="ARBA" id="ARBA00022741"/>
    </source>
</evidence>
<gene>
    <name evidence="8" type="ORF">Q6348_03975</name>
</gene>
<keyword evidence="3" id="KW-0813">Transport</keyword>
<comment type="caution">
    <text evidence="8">The sequence shown here is derived from an EMBL/GenBank/DDBJ whole genome shotgun (WGS) entry which is preliminary data.</text>
</comment>
<feature type="domain" description="ABC transporter" evidence="7">
    <location>
        <begin position="4"/>
        <end position="229"/>
    </location>
</feature>
<organism evidence="8 9">
    <name type="scientific">Actinotalea lenta</name>
    <dbReference type="NCBI Taxonomy" id="3064654"/>
    <lineage>
        <taxon>Bacteria</taxon>
        <taxon>Bacillati</taxon>
        <taxon>Actinomycetota</taxon>
        <taxon>Actinomycetes</taxon>
        <taxon>Micrococcales</taxon>
        <taxon>Cellulomonadaceae</taxon>
        <taxon>Actinotalea</taxon>
    </lineage>
</organism>
<evidence type="ECO:0000256" key="1">
    <source>
        <dbReference type="ARBA" id="ARBA00004202"/>
    </source>
</evidence>
<protein>
    <submittedName>
        <fullName evidence="8">ABC transporter ATP-binding protein</fullName>
    </submittedName>
</protein>
<comment type="subcellular location">
    <subcellularLocation>
        <location evidence="1">Cell membrane</location>
        <topology evidence="1">Peripheral membrane protein</topology>
    </subcellularLocation>
</comment>
<evidence type="ECO:0000256" key="5">
    <source>
        <dbReference type="ARBA" id="ARBA00022840"/>
    </source>
</evidence>
<dbReference type="SMART" id="SM00382">
    <property type="entry name" value="AAA"/>
    <property type="match status" value="1"/>
</dbReference>
<dbReference type="Proteomes" id="UP001232536">
    <property type="component" value="Unassembled WGS sequence"/>
</dbReference>
<evidence type="ECO:0000256" key="6">
    <source>
        <dbReference type="ARBA" id="ARBA00023251"/>
    </source>
</evidence>
<dbReference type="InterPro" id="IPR017871">
    <property type="entry name" value="ABC_transporter-like_CS"/>
</dbReference>
<dbReference type="Gene3D" id="3.40.50.300">
    <property type="entry name" value="P-loop containing nucleotide triphosphate hydrolases"/>
    <property type="match status" value="1"/>
</dbReference>
<accession>A0ABT9D6B0</accession>
<dbReference type="InterPro" id="IPR050763">
    <property type="entry name" value="ABC_transporter_ATP-binding"/>
</dbReference>
<comment type="similarity">
    <text evidence="2">Belongs to the ABC transporter superfamily.</text>
</comment>
<dbReference type="Pfam" id="PF00005">
    <property type="entry name" value="ABC_tran"/>
    <property type="match status" value="1"/>
</dbReference>